<dbReference type="InterPro" id="IPR005182">
    <property type="entry name" value="YdbS-like_PH"/>
</dbReference>
<proteinExistence type="predicted"/>
<feature type="domain" description="YdbS-like PH" evidence="2">
    <location>
        <begin position="60"/>
        <end position="118"/>
    </location>
</feature>
<gene>
    <name evidence="3" type="ORF">KYD98_13250</name>
</gene>
<evidence type="ECO:0000313" key="3">
    <source>
        <dbReference type="EMBL" id="MBW6411058.1"/>
    </source>
</evidence>
<dbReference type="PANTHER" id="PTHR34473">
    <property type="entry name" value="UPF0699 TRANSMEMBRANE PROTEIN YDBS"/>
    <property type="match status" value="1"/>
</dbReference>
<keyword evidence="1" id="KW-1133">Transmembrane helix</keyword>
<sequence>MNRTEIYRGHWSNILRIIFSNIYSVFIFIAIFLKHSESSKILTCIIVFTLAVISYSMLHWRSNYFYIEDNMFIYVKGVFGKSTEQIPLNKITTVDMESDAIGRILGAITLKLNSGNATLDESEFKMIVKSVDAIEIKKLILGQDNKNDDANIENNKLKEFKATTKDIIIYALTQNKFSWMLILYVVVDKLKDLFKEKIANNIENYANMTKTFFIYKNKTALIFNIILIILSVYILATIISIIIELVRYNKFKIFKNKDSLNVQYGLINLKQYSIPIDKIQAIKFKQNIIQQFFNLYKIESVVIGDDKSNSLLFPIVNNKLKNKFITELLPEYSVESPINKPPRRAISRFIIKRTIIILLLSIISIILFDIVFNKISFPISIKYIVILILMISQAVLGYINYLNNGISVEENLVLLTRGTITKLTYIIKKDKIQSLEVQQSIFQKRKELCTYKIDIATNSFGETIEIKNMEVNKFMNIL</sequence>
<feature type="transmembrane region" description="Helical" evidence="1">
    <location>
        <begin position="383"/>
        <end position="402"/>
    </location>
</feature>
<keyword evidence="1" id="KW-0812">Transmembrane</keyword>
<dbReference type="EMBL" id="JAHXPT010000011">
    <property type="protein sequence ID" value="MBW6411058.1"/>
    <property type="molecule type" value="Genomic_DNA"/>
</dbReference>
<dbReference type="Pfam" id="PF03703">
    <property type="entry name" value="bPH_2"/>
    <property type="match status" value="3"/>
</dbReference>
<feature type="transmembrane region" description="Helical" evidence="1">
    <location>
        <begin position="221"/>
        <end position="246"/>
    </location>
</feature>
<keyword evidence="1" id="KW-0472">Membrane</keyword>
<dbReference type="PIRSF" id="PIRSF026631">
    <property type="entry name" value="UCP026631"/>
    <property type="match status" value="1"/>
</dbReference>
<feature type="transmembrane region" description="Helical" evidence="1">
    <location>
        <begin position="39"/>
        <end position="58"/>
    </location>
</feature>
<evidence type="ECO:0000259" key="2">
    <source>
        <dbReference type="Pfam" id="PF03703"/>
    </source>
</evidence>
<dbReference type="PANTHER" id="PTHR34473:SF2">
    <property type="entry name" value="UPF0699 TRANSMEMBRANE PROTEIN YDBT"/>
    <property type="match status" value="1"/>
</dbReference>
<name>A0ABS7ASK2_9CLOT</name>
<feature type="transmembrane region" description="Helical" evidence="1">
    <location>
        <begin position="167"/>
        <end position="187"/>
    </location>
</feature>
<comment type="caution">
    <text evidence="3">The sequence shown here is derived from an EMBL/GenBank/DDBJ whole genome shotgun (WGS) entry which is preliminary data.</text>
</comment>
<accession>A0ABS7ASK2</accession>
<evidence type="ECO:0000313" key="4">
    <source>
        <dbReference type="Proteomes" id="UP001519921"/>
    </source>
</evidence>
<dbReference type="RefSeq" id="WP_219780522.1">
    <property type="nucleotide sequence ID" value="NZ_JAHXPT010000011.1"/>
</dbReference>
<feature type="domain" description="YdbS-like PH" evidence="2">
    <location>
        <begin position="401"/>
        <end position="459"/>
    </location>
</feature>
<evidence type="ECO:0000256" key="1">
    <source>
        <dbReference type="SAM" id="Phobius"/>
    </source>
</evidence>
<feature type="transmembrane region" description="Helical" evidence="1">
    <location>
        <begin position="12"/>
        <end position="33"/>
    </location>
</feature>
<reference evidence="3 4" key="1">
    <citation type="submission" date="2021-07" db="EMBL/GenBank/DDBJ databases">
        <title>Clostridium weizhouense sp. nov., an anaerobic bacterium isolated from activated sludge of Petroleum wastewater.</title>
        <authorList>
            <person name="Li Q."/>
        </authorList>
    </citation>
    <scope>NUCLEOTIDE SEQUENCE [LARGE SCALE GENOMIC DNA]</scope>
    <source>
        <strain evidence="3 4">YB-6</strain>
    </source>
</reference>
<protein>
    <submittedName>
        <fullName evidence="3">PH domain-containing protein</fullName>
    </submittedName>
</protein>
<feature type="transmembrane region" description="Helical" evidence="1">
    <location>
        <begin position="350"/>
        <end position="371"/>
    </location>
</feature>
<keyword evidence="4" id="KW-1185">Reference proteome</keyword>
<feature type="domain" description="YdbS-like PH" evidence="2">
    <location>
        <begin position="256"/>
        <end position="312"/>
    </location>
</feature>
<organism evidence="3 4">
    <name type="scientific">Clostridium weizhouense</name>
    <dbReference type="NCBI Taxonomy" id="2859781"/>
    <lineage>
        <taxon>Bacteria</taxon>
        <taxon>Bacillati</taxon>
        <taxon>Bacillota</taxon>
        <taxon>Clostridia</taxon>
        <taxon>Eubacteriales</taxon>
        <taxon>Clostridiaceae</taxon>
        <taxon>Clostridium</taxon>
    </lineage>
</organism>
<dbReference type="InterPro" id="IPR014529">
    <property type="entry name" value="UCP026631"/>
</dbReference>
<dbReference type="Proteomes" id="UP001519921">
    <property type="component" value="Unassembled WGS sequence"/>
</dbReference>